<accession>A0AAD7JRX7</accession>
<dbReference type="Proteomes" id="UP001215280">
    <property type="component" value="Unassembled WGS sequence"/>
</dbReference>
<evidence type="ECO:0000313" key="1">
    <source>
        <dbReference type="EMBL" id="KAJ7770253.1"/>
    </source>
</evidence>
<organism evidence="1 2">
    <name type="scientific">Mycena maculata</name>
    <dbReference type="NCBI Taxonomy" id="230809"/>
    <lineage>
        <taxon>Eukaryota</taxon>
        <taxon>Fungi</taxon>
        <taxon>Dikarya</taxon>
        <taxon>Basidiomycota</taxon>
        <taxon>Agaricomycotina</taxon>
        <taxon>Agaricomycetes</taxon>
        <taxon>Agaricomycetidae</taxon>
        <taxon>Agaricales</taxon>
        <taxon>Marasmiineae</taxon>
        <taxon>Mycenaceae</taxon>
        <taxon>Mycena</taxon>
    </lineage>
</organism>
<dbReference type="EMBL" id="JARJLG010000024">
    <property type="protein sequence ID" value="KAJ7770253.1"/>
    <property type="molecule type" value="Genomic_DNA"/>
</dbReference>
<keyword evidence="2" id="KW-1185">Reference proteome</keyword>
<dbReference type="SUPFAM" id="SSF103491">
    <property type="entry name" value="Preprotein translocase SecY subunit"/>
    <property type="match status" value="1"/>
</dbReference>
<dbReference type="InterPro" id="IPR023201">
    <property type="entry name" value="SecY_dom_sf"/>
</dbReference>
<proteinExistence type="predicted"/>
<protein>
    <submittedName>
        <fullName evidence="1">Uncharacterized protein</fullName>
    </submittedName>
</protein>
<name>A0AAD7JRX7_9AGAR</name>
<comment type="caution">
    <text evidence="1">The sequence shown here is derived from an EMBL/GenBank/DDBJ whole genome shotgun (WGS) entry which is preliminary data.</text>
</comment>
<dbReference type="AlphaFoldDB" id="A0AAD7JRX7"/>
<sequence>MARDASQVGGDRRFSPTDFPVLLYSKQARIVRTAKETGIDSTPDFLKAGDPGGYSTSGIAYSISPPHTMKEAIVDPIHVVIYLIFTLSACRLKDQQMIVDSHREGSELKRIIDIPTRPKIPSAAQSLQPKH</sequence>
<gene>
    <name evidence="1" type="ORF">DFH07DRAFT_954071</name>
</gene>
<dbReference type="Gene3D" id="1.10.3370.10">
    <property type="entry name" value="SecY subunit domain"/>
    <property type="match status" value="1"/>
</dbReference>
<evidence type="ECO:0000313" key="2">
    <source>
        <dbReference type="Proteomes" id="UP001215280"/>
    </source>
</evidence>
<reference evidence="1" key="1">
    <citation type="submission" date="2023-03" db="EMBL/GenBank/DDBJ databases">
        <title>Massive genome expansion in bonnet fungi (Mycena s.s.) driven by repeated elements and novel gene families across ecological guilds.</title>
        <authorList>
            <consortium name="Lawrence Berkeley National Laboratory"/>
            <person name="Harder C.B."/>
            <person name="Miyauchi S."/>
            <person name="Viragh M."/>
            <person name="Kuo A."/>
            <person name="Thoen E."/>
            <person name="Andreopoulos B."/>
            <person name="Lu D."/>
            <person name="Skrede I."/>
            <person name="Drula E."/>
            <person name="Henrissat B."/>
            <person name="Morin E."/>
            <person name="Kohler A."/>
            <person name="Barry K."/>
            <person name="LaButti K."/>
            <person name="Morin E."/>
            <person name="Salamov A."/>
            <person name="Lipzen A."/>
            <person name="Mereny Z."/>
            <person name="Hegedus B."/>
            <person name="Baldrian P."/>
            <person name="Stursova M."/>
            <person name="Weitz H."/>
            <person name="Taylor A."/>
            <person name="Grigoriev I.V."/>
            <person name="Nagy L.G."/>
            <person name="Martin F."/>
            <person name="Kauserud H."/>
        </authorList>
    </citation>
    <scope>NUCLEOTIDE SEQUENCE</scope>
    <source>
        <strain evidence="1">CBHHK188m</strain>
    </source>
</reference>